<proteinExistence type="predicted"/>
<name>A0A1I4FG17_9HYPH</name>
<dbReference type="RefSeq" id="WP_063297671.1">
    <property type="nucleotide sequence ID" value="NZ_FOSK01000018.1"/>
</dbReference>
<accession>A0A1I4FG17</accession>
<comment type="caution">
    <text evidence="1">The sequence shown here is derived from an EMBL/GenBank/DDBJ whole genome shotgun (WGS) entry which is preliminary data.</text>
</comment>
<dbReference type="Proteomes" id="UP000199598">
    <property type="component" value="Unassembled WGS sequence"/>
</dbReference>
<organism evidence="1 2">
    <name type="scientific">Pseudovibrio ascidiaceicola</name>
    <dbReference type="NCBI Taxonomy" id="285279"/>
    <lineage>
        <taxon>Bacteria</taxon>
        <taxon>Pseudomonadati</taxon>
        <taxon>Pseudomonadota</taxon>
        <taxon>Alphaproteobacteria</taxon>
        <taxon>Hyphomicrobiales</taxon>
        <taxon>Stappiaceae</taxon>
        <taxon>Pseudovibrio</taxon>
    </lineage>
</organism>
<protein>
    <recommendedName>
        <fullName evidence="3">Type III secretion needle MxiH like protein</fullName>
    </recommendedName>
</protein>
<evidence type="ECO:0008006" key="3">
    <source>
        <dbReference type="Google" id="ProtNLM"/>
    </source>
</evidence>
<gene>
    <name evidence="1" type="ORF">SAMN04488518_11865</name>
</gene>
<dbReference type="EMBL" id="FOSK01000018">
    <property type="protein sequence ID" value="SFL15391.1"/>
    <property type="molecule type" value="Genomic_DNA"/>
</dbReference>
<keyword evidence="2" id="KW-1185">Reference proteome</keyword>
<sequence>MATVLDSALTSQLQQALQGGAPSAGGSTGDVTGLEDQFQTALSAAGGVQPPVTGQIVNGNVVIGGVEQVNAAQNVAAVSAPTQIASVNPTGSNFVIDGLAKVRGVFSETSSNINAISEGGQLSHFDKLINMQIEVANYSLLVDVSSKIAGKTTQGLDALMR</sequence>
<reference evidence="1 2" key="1">
    <citation type="submission" date="2016-10" db="EMBL/GenBank/DDBJ databases">
        <authorList>
            <person name="Varghese N."/>
            <person name="Submissions S."/>
        </authorList>
    </citation>
    <scope>NUCLEOTIDE SEQUENCE [LARGE SCALE GENOMIC DNA]</scope>
    <source>
        <strain evidence="1 2">DSM 16392</strain>
    </source>
</reference>
<evidence type="ECO:0000313" key="1">
    <source>
        <dbReference type="EMBL" id="SFL15391.1"/>
    </source>
</evidence>
<evidence type="ECO:0000313" key="2">
    <source>
        <dbReference type="Proteomes" id="UP000199598"/>
    </source>
</evidence>